<dbReference type="EMBL" id="OZ075143">
    <property type="protein sequence ID" value="CAL5040369.1"/>
    <property type="molecule type" value="Genomic_DNA"/>
</dbReference>
<keyword evidence="1" id="KW-0472">Membrane</keyword>
<dbReference type="AlphaFoldDB" id="A0ABC9DKP3"/>
<keyword evidence="3" id="KW-1185">Reference proteome</keyword>
<accession>A0ABC9DKP3</accession>
<proteinExistence type="predicted"/>
<evidence type="ECO:0000256" key="1">
    <source>
        <dbReference type="SAM" id="Phobius"/>
    </source>
</evidence>
<evidence type="ECO:0000313" key="3">
    <source>
        <dbReference type="Proteomes" id="UP001497457"/>
    </source>
</evidence>
<evidence type="ECO:0000313" key="2">
    <source>
        <dbReference type="EMBL" id="CAL5040369.1"/>
    </source>
</evidence>
<feature type="transmembrane region" description="Helical" evidence="1">
    <location>
        <begin position="9"/>
        <end position="29"/>
    </location>
</feature>
<dbReference type="Proteomes" id="UP001497457">
    <property type="component" value="Chromosome 33rd"/>
</dbReference>
<protein>
    <submittedName>
        <fullName evidence="2">Uncharacterized protein</fullName>
    </submittedName>
</protein>
<sequence length="116" mass="12610">MKVNRGSDLLVHMMIILSFVLFGFSALVAQCTGRSYPNSLATSSANVTSVDSSLIDESKLNVIFCGKRPFCDIGECYCCLKSGTCWDTREECQANCPTCSPHCPTQRGVPGKLPHL</sequence>
<reference evidence="2" key="1">
    <citation type="submission" date="2024-10" db="EMBL/GenBank/DDBJ databases">
        <authorList>
            <person name="Ryan C."/>
        </authorList>
    </citation>
    <scope>NUCLEOTIDE SEQUENCE [LARGE SCALE GENOMIC DNA]</scope>
</reference>
<organism evidence="2 3">
    <name type="scientific">Urochloa decumbens</name>
    <dbReference type="NCBI Taxonomy" id="240449"/>
    <lineage>
        <taxon>Eukaryota</taxon>
        <taxon>Viridiplantae</taxon>
        <taxon>Streptophyta</taxon>
        <taxon>Embryophyta</taxon>
        <taxon>Tracheophyta</taxon>
        <taxon>Spermatophyta</taxon>
        <taxon>Magnoliopsida</taxon>
        <taxon>Liliopsida</taxon>
        <taxon>Poales</taxon>
        <taxon>Poaceae</taxon>
        <taxon>PACMAD clade</taxon>
        <taxon>Panicoideae</taxon>
        <taxon>Panicodae</taxon>
        <taxon>Paniceae</taxon>
        <taxon>Melinidinae</taxon>
        <taxon>Urochloa</taxon>
    </lineage>
</organism>
<keyword evidence="1" id="KW-1133">Transmembrane helix</keyword>
<keyword evidence="1" id="KW-0812">Transmembrane</keyword>
<gene>
    <name evidence="2" type="ORF">URODEC1_LOCUS86050</name>
</gene>
<name>A0ABC9DKP3_9POAL</name>